<dbReference type="Gene3D" id="2.60.40.10">
    <property type="entry name" value="Immunoglobulins"/>
    <property type="match status" value="1"/>
</dbReference>
<evidence type="ECO:0000256" key="1">
    <source>
        <dbReference type="ARBA" id="ARBA00023157"/>
    </source>
</evidence>
<feature type="domain" description="CUB" evidence="4">
    <location>
        <begin position="106"/>
        <end position="224"/>
    </location>
</feature>
<evidence type="ECO:0000256" key="3">
    <source>
        <dbReference type="SAM" id="MobiDB-lite"/>
    </source>
</evidence>
<feature type="compositionally biased region" description="Low complexity" evidence="3">
    <location>
        <begin position="97"/>
        <end position="126"/>
    </location>
</feature>
<feature type="region of interest" description="Disordered" evidence="3">
    <location>
        <begin position="1"/>
        <end position="21"/>
    </location>
</feature>
<dbReference type="Pfam" id="PF13927">
    <property type="entry name" value="Ig_3"/>
    <property type="match status" value="1"/>
</dbReference>
<dbReference type="AlphaFoldDB" id="A0A3M6U6G2"/>
<evidence type="ECO:0000259" key="4">
    <source>
        <dbReference type="PROSITE" id="PS01180"/>
    </source>
</evidence>
<feature type="compositionally biased region" description="Low complexity" evidence="3">
    <location>
        <begin position="1"/>
        <end position="19"/>
    </location>
</feature>
<evidence type="ECO:0000256" key="2">
    <source>
        <dbReference type="PROSITE-ProRule" id="PRU00059"/>
    </source>
</evidence>
<dbReference type="SUPFAM" id="SSF48726">
    <property type="entry name" value="Immunoglobulin"/>
    <property type="match status" value="1"/>
</dbReference>
<dbReference type="Pfam" id="PF00431">
    <property type="entry name" value="CUB"/>
    <property type="match status" value="1"/>
</dbReference>
<dbReference type="PROSITE" id="PS01180">
    <property type="entry name" value="CUB"/>
    <property type="match status" value="1"/>
</dbReference>
<feature type="domain" description="Ig-like" evidence="5">
    <location>
        <begin position="232"/>
        <end position="295"/>
    </location>
</feature>
<dbReference type="EMBL" id="RCHS01002151">
    <property type="protein sequence ID" value="RMX49282.1"/>
    <property type="molecule type" value="Genomic_DNA"/>
</dbReference>
<dbReference type="Gene3D" id="2.60.120.290">
    <property type="entry name" value="Spermadhesin, CUB domain"/>
    <property type="match status" value="1"/>
</dbReference>
<name>A0A3M6U6G2_POCDA</name>
<dbReference type="InterPro" id="IPR007110">
    <property type="entry name" value="Ig-like_dom"/>
</dbReference>
<dbReference type="SUPFAM" id="SSF49854">
    <property type="entry name" value="Spermadhesin, CUB domain"/>
    <property type="match status" value="1"/>
</dbReference>
<dbReference type="InterPro" id="IPR036179">
    <property type="entry name" value="Ig-like_dom_sf"/>
</dbReference>
<dbReference type="Proteomes" id="UP000275408">
    <property type="component" value="Unassembled WGS sequence"/>
</dbReference>
<evidence type="ECO:0008006" key="8">
    <source>
        <dbReference type="Google" id="ProtNLM"/>
    </source>
</evidence>
<reference evidence="6 7" key="1">
    <citation type="journal article" date="2018" name="Sci. Rep.">
        <title>Comparative analysis of the Pocillopora damicornis genome highlights role of immune system in coral evolution.</title>
        <authorList>
            <person name="Cunning R."/>
            <person name="Bay R.A."/>
            <person name="Gillette P."/>
            <person name="Baker A.C."/>
            <person name="Traylor-Knowles N."/>
        </authorList>
    </citation>
    <scope>NUCLEOTIDE SEQUENCE [LARGE SCALE GENOMIC DNA]</scope>
    <source>
        <strain evidence="6">RSMAS</strain>
        <tissue evidence="6">Whole animal</tissue>
    </source>
</reference>
<keyword evidence="7" id="KW-1185">Reference proteome</keyword>
<evidence type="ECO:0000259" key="5">
    <source>
        <dbReference type="PROSITE" id="PS50835"/>
    </source>
</evidence>
<protein>
    <recommendedName>
        <fullName evidence="8">Ig-like domain-containing protein</fullName>
    </recommendedName>
</protein>
<feature type="region of interest" description="Disordered" evidence="3">
    <location>
        <begin position="93"/>
        <end position="126"/>
    </location>
</feature>
<feature type="non-terminal residue" evidence="6">
    <location>
        <position position="359"/>
    </location>
</feature>
<evidence type="ECO:0000313" key="7">
    <source>
        <dbReference type="Proteomes" id="UP000275408"/>
    </source>
</evidence>
<dbReference type="OrthoDB" id="6022531at2759"/>
<keyword evidence="1" id="KW-1015">Disulfide bond</keyword>
<gene>
    <name evidence="6" type="ORF">pdam_00011256</name>
</gene>
<dbReference type="InterPro" id="IPR013783">
    <property type="entry name" value="Ig-like_fold"/>
</dbReference>
<comment type="caution">
    <text evidence="6">The sequence shown here is derived from an EMBL/GenBank/DDBJ whole genome shotgun (WGS) entry which is preliminary data.</text>
</comment>
<dbReference type="InterPro" id="IPR035914">
    <property type="entry name" value="Sperma_CUB_dom_sf"/>
</dbReference>
<sequence length="359" mass="39848">LTTTLSSTKETEPSESFPTYSTESTILSTQTFPPASVSCYISFDGEKEGNFEDKITMSSFDGPFMINTPTKAPTQYTTAITVNTATGTPAIASATDPTVTPITTPLSTPITTPLTTPITTPKTSPTVSPTTCVEYKQWKITVPTGNYIEMTIKKMNLRPWACLFETYIIVRDGHSLSDNILAILCEASTTPHRLASSGDKMIVERYGKLGSSESTGFEASFKAKPLKTGDPPSFRVSEESVTLLECYSQSLLCQAGGTPTPRITWSKSGRVLQNSTSVIYTPSCYSESGNYTCRARCSHFCSCHKLKSHPFWFRVDCWASFERTVPREIPLATKYLFFTRTYLRHIYPKSFENLTYLKY</sequence>
<dbReference type="InterPro" id="IPR000859">
    <property type="entry name" value="CUB_dom"/>
</dbReference>
<comment type="caution">
    <text evidence="2">Lacks conserved residue(s) required for the propagation of feature annotation.</text>
</comment>
<evidence type="ECO:0000313" key="6">
    <source>
        <dbReference type="EMBL" id="RMX49282.1"/>
    </source>
</evidence>
<organism evidence="6 7">
    <name type="scientific">Pocillopora damicornis</name>
    <name type="common">Cauliflower coral</name>
    <name type="synonym">Millepora damicornis</name>
    <dbReference type="NCBI Taxonomy" id="46731"/>
    <lineage>
        <taxon>Eukaryota</taxon>
        <taxon>Metazoa</taxon>
        <taxon>Cnidaria</taxon>
        <taxon>Anthozoa</taxon>
        <taxon>Hexacorallia</taxon>
        <taxon>Scleractinia</taxon>
        <taxon>Astrocoeniina</taxon>
        <taxon>Pocilloporidae</taxon>
        <taxon>Pocillopora</taxon>
    </lineage>
</organism>
<dbReference type="PROSITE" id="PS50835">
    <property type="entry name" value="IG_LIKE"/>
    <property type="match status" value="1"/>
</dbReference>
<proteinExistence type="predicted"/>
<accession>A0A3M6U6G2</accession>
<feature type="non-terminal residue" evidence="6">
    <location>
        <position position="1"/>
    </location>
</feature>